<keyword evidence="2" id="KW-0238">DNA-binding</keyword>
<name>A0A8H7V7K9_9FUNG</name>
<dbReference type="Proteomes" id="UP000650833">
    <property type="component" value="Unassembled WGS sequence"/>
</dbReference>
<dbReference type="InterPro" id="IPR009057">
    <property type="entry name" value="Homeodomain-like_sf"/>
</dbReference>
<evidence type="ECO:0000256" key="3">
    <source>
        <dbReference type="ARBA" id="ARBA00023242"/>
    </source>
</evidence>
<dbReference type="CDD" id="cd00167">
    <property type="entry name" value="SANT"/>
    <property type="match status" value="1"/>
</dbReference>
<dbReference type="Gene3D" id="1.10.10.60">
    <property type="entry name" value="Homeodomain-like"/>
    <property type="match status" value="2"/>
</dbReference>
<dbReference type="EMBL" id="JAEPRC010000083">
    <property type="protein sequence ID" value="KAG2210185.1"/>
    <property type="molecule type" value="Genomic_DNA"/>
</dbReference>
<comment type="caution">
    <text evidence="6">The sequence shown here is derived from an EMBL/GenBank/DDBJ whole genome shotgun (WGS) entry which is preliminary data.</text>
</comment>
<comment type="subcellular location">
    <subcellularLocation>
        <location evidence="1">Nucleus</location>
    </subcellularLocation>
</comment>
<evidence type="ECO:0000256" key="1">
    <source>
        <dbReference type="ARBA" id="ARBA00004123"/>
    </source>
</evidence>
<feature type="compositionally biased region" description="Polar residues" evidence="4">
    <location>
        <begin position="284"/>
        <end position="305"/>
    </location>
</feature>
<protein>
    <recommendedName>
        <fullName evidence="5">Myb-like domain-containing protein</fullName>
    </recommendedName>
</protein>
<feature type="compositionally biased region" description="Polar residues" evidence="4">
    <location>
        <begin position="199"/>
        <end position="226"/>
    </location>
</feature>
<reference evidence="6" key="1">
    <citation type="submission" date="2020-12" db="EMBL/GenBank/DDBJ databases">
        <title>Metabolic potential, ecology and presence of endohyphal bacteria is reflected in genomic diversity of Mucoromycotina.</title>
        <authorList>
            <person name="Muszewska A."/>
            <person name="Okrasinska A."/>
            <person name="Steczkiewicz K."/>
            <person name="Drgas O."/>
            <person name="Orlowska M."/>
            <person name="Perlinska-Lenart U."/>
            <person name="Aleksandrzak-Piekarczyk T."/>
            <person name="Szatraj K."/>
            <person name="Zielenkiewicz U."/>
            <person name="Pilsyk S."/>
            <person name="Malc E."/>
            <person name="Mieczkowski P."/>
            <person name="Kruszewska J.S."/>
            <person name="Biernat P."/>
            <person name="Pawlowska J."/>
        </authorList>
    </citation>
    <scope>NUCLEOTIDE SEQUENCE</scope>
    <source>
        <strain evidence="6">CBS 226.32</strain>
    </source>
</reference>
<keyword evidence="7" id="KW-1185">Reference proteome</keyword>
<feature type="compositionally biased region" description="Basic and acidic residues" evidence="4">
    <location>
        <begin position="181"/>
        <end position="191"/>
    </location>
</feature>
<feature type="compositionally biased region" description="Low complexity" evidence="4">
    <location>
        <begin position="115"/>
        <end position="124"/>
    </location>
</feature>
<feature type="compositionally biased region" description="Basic and acidic residues" evidence="4">
    <location>
        <begin position="313"/>
        <end position="326"/>
    </location>
</feature>
<evidence type="ECO:0000256" key="4">
    <source>
        <dbReference type="SAM" id="MobiDB-lite"/>
    </source>
</evidence>
<feature type="domain" description="Myb-like" evidence="5">
    <location>
        <begin position="528"/>
        <end position="583"/>
    </location>
</feature>
<feature type="compositionally biased region" description="Basic and acidic residues" evidence="4">
    <location>
        <begin position="135"/>
        <end position="145"/>
    </location>
</feature>
<feature type="compositionally biased region" description="Basic residues" evidence="4">
    <location>
        <begin position="96"/>
        <end position="111"/>
    </location>
</feature>
<dbReference type="GO" id="GO:0005634">
    <property type="term" value="C:nucleus"/>
    <property type="evidence" value="ECO:0007669"/>
    <property type="project" value="UniProtKB-SubCell"/>
</dbReference>
<dbReference type="InterPro" id="IPR001005">
    <property type="entry name" value="SANT/Myb"/>
</dbReference>
<dbReference type="AlphaFoldDB" id="A0A8H7V7K9"/>
<dbReference type="PANTHER" id="PTHR46380:SF2">
    <property type="entry name" value="CYCLIN-D-BINDING MYB-LIKE TRANSCRIPTION FACTOR 1"/>
    <property type="match status" value="1"/>
</dbReference>
<evidence type="ECO:0000259" key="5">
    <source>
        <dbReference type="SMART" id="SM00717"/>
    </source>
</evidence>
<dbReference type="PANTHER" id="PTHR46380">
    <property type="entry name" value="CYCLIN-D-BINDING MYB-LIKE TRANSCRIPTION FACTOR 1"/>
    <property type="match status" value="1"/>
</dbReference>
<gene>
    <name evidence="6" type="ORF">INT46_009994</name>
</gene>
<accession>A0A8H7V7K9</accession>
<evidence type="ECO:0000313" key="7">
    <source>
        <dbReference type="Proteomes" id="UP000650833"/>
    </source>
</evidence>
<proteinExistence type="predicted"/>
<dbReference type="GO" id="GO:0000981">
    <property type="term" value="F:DNA-binding transcription factor activity, RNA polymerase II-specific"/>
    <property type="evidence" value="ECO:0007669"/>
    <property type="project" value="TreeGrafter"/>
</dbReference>
<organism evidence="6 7">
    <name type="scientific">Mucor plumbeus</name>
    <dbReference type="NCBI Taxonomy" id="97098"/>
    <lineage>
        <taxon>Eukaryota</taxon>
        <taxon>Fungi</taxon>
        <taxon>Fungi incertae sedis</taxon>
        <taxon>Mucoromycota</taxon>
        <taxon>Mucoromycotina</taxon>
        <taxon>Mucoromycetes</taxon>
        <taxon>Mucorales</taxon>
        <taxon>Mucorineae</taxon>
        <taxon>Mucoraceae</taxon>
        <taxon>Mucor</taxon>
    </lineage>
</organism>
<dbReference type="SUPFAM" id="SSF46689">
    <property type="entry name" value="Homeodomain-like"/>
    <property type="match status" value="2"/>
</dbReference>
<sequence>MAQPPNKRRKMRPNNAIALERAKTESLLQEIKQNKQNNSKEPQDERTVGEVKVLVKDVHNGKKNYAPVQTKASAYSSASDSDETDNENAKDACSKSTKRKAPPQKKSRSKATLKQNESSSSSDTTDNEQEPTITAKEEQFDESRSKKINTNKRQKAAKDVISASDSDETDNEQTIKPEPMSGDKELDKETIARLASIPQDVSISEDVSTSQDASTPRDTSTPQIESISKPKPATKPRKSKAKPKTNSKTTPKTQRIIQDSSDNETSNEAEAEAEARSNESGSNYAPNPNSNSDVNTDPNSSTSDDVNPPMDDGIFRESVTKRDHLVGNRLSFRRRGEYDNSKSAAVNLSKRLNDSFLPNVQQDYFVSDSDSEPDSGEDYEMKDYPTWQRTFTWNRNPEEDPWPKQRRFGYSDKLKLEKRIKKICKRENMTFHEAQEIFSNGKRKQHLRFFQKIAAVFPNVPLYLLVKRLKETYHIKRNSSPWTKEEIKKLEELLKIHGNNAELLSTMMDRSPKNINDFIFNHKSAKKASKRWTKEEDELLAKIMAKEEKNAAGRVSFLSVEPFFKGERSQKQIYARYYNIRHRIQPDGTLVDNRPATPVEELDYLKSLLQQVNDHDLIEESQLDFAKKRGFVKTNFYLNSRTNIKEFEKMTIKDILNELIRRQEIIVESRRGEGLLQE</sequence>
<feature type="compositionally biased region" description="Acidic residues" evidence="4">
    <location>
        <begin position="261"/>
        <end position="272"/>
    </location>
</feature>
<feature type="domain" description="Myb-like" evidence="5">
    <location>
        <begin position="478"/>
        <end position="525"/>
    </location>
</feature>
<feature type="compositionally biased region" description="Basic residues" evidence="4">
    <location>
        <begin position="232"/>
        <end position="245"/>
    </location>
</feature>
<dbReference type="OrthoDB" id="39591at2759"/>
<keyword evidence="3" id="KW-0539">Nucleus</keyword>
<dbReference type="InterPro" id="IPR051651">
    <property type="entry name" value="DMTF1_DNA-bind_reg"/>
</dbReference>
<feature type="region of interest" description="Disordered" evidence="4">
    <location>
        <begin position="58"/>
        <end position="326"/>
    </location>
</feature>
<feature type="compositionally biased region" description="Basic residues" evidence="4">
    <location>
        <begin position="146"/>
        <end position="155"/>
    </location>
</feature>
<evidence type="ECO:0000256" key="2">
    <source>
        <dbReference type="ARBA" id="ARBA00023125"/>
    </source>
</evidence>
<dbReference type="GO" id="GO:0000978">
    <property type="term" value="F:RNA polymerase II cis-regulatory region sequence-specific DNA binding"/>
    <property type="evidence" value="ECO:0007669"/>
    <property type="project" value="TreeGrafter"/>
</dbReference>
<dbReference type="SMART" id="SM00717">
    <property type="entry name" value="SANT"/>
    <property type="match status" value="2"/>
</dbReference>
<evidence type="ECO:0000313" key="6">
    <source>
        <dbReference type="EMBL" id="KAG2210185.1"/>
    </source>
</evidence>